<dbReference type="OrthoDB" id="4874932at2759"/>
<protein>
    <submittedName>
        <fullName evidence="2">Uncharacterized protein</fullName>
    </submittedName>
</protein>
<reference evidence="2" key="1">
    <citation type="journal article" date="2021" name="Nat. Commun.">
        <title>Genetic determinants of endophytism in the Arabidopsis root mycobiome.</title>
        <authorList>
            <person name="Mesny F."/>
            <person name="Miyauchi S."/>
            <person name="Thiergart T."/>
            <person name="Pickel B."/>
            <person name="Atanasova L."/>
            <person name="Karlsson M."/>
            <person name="Huettel B."/>
            <person name="Barry K.W."/>
            <person name="Haridas S."/>
            <person name="Chen C."/>
            <person name="Bauer D."/>
            <person name="Andreopoulos W."/>
            <person name="Pangilinan J."/>
            <person name="LaButti K."/>
            <person name="Riley R."/>
            <person name="Lipzen A."/>
            <person name="Clum A."/>
            <person name="Drula E."/>
            <person name="Henrissat B."/>
            <person name="Kohler A."/>
            <person name="Grigoriev I.V."/>
            <person name="Martin F.M."/>
            <person name="Hacquard S."/>
        </authorList>
    </citation>
    <scope>NUCLEOTIDE SEQUENCE</scope>
    <source>
        <strain evidence="2">MPI-CAGE-CH-0235</strain>
    </source>
</reference>
<comment type="caution">
    <text evidence="2">The sequence shown here is derived from an EMBL/GenBank/DDBJ whole genome shotgun (WGS) entry which is preliminary data.</text>
</comment>
<organism evidence="2 3">
    <name type="scientific">Stachybotrys elegans</name>
    <dbReference type="NCBI Taxonomy" id="80388"/>
    <lineage>
        <taxon>Eukaryota</taxon>
        <taxon>Fungi</taxon>
        <taxon>Dikarya</taxon>
        <taxon>Ascomycota</taxon>
        <taxon>Pezizomycotina</taxon>
        <taxon>Sordariomycetes</taxon>
        <taxon>Hypocreomycetidae</taxon>
        <taxon>Hypocreales</taxon>
        <taxon>Stachybotryaceae</taxon>
        <taxon>Stachybotrys</taxon>
    </lineage>
</organism>
<keyword evidence="1" id="KW-0732">Signal</keyword>
<dbReference type="Proteomes" id="UP000813444">
    <property type="component" value="Unassembled WGS sequence"/>
</dbReference>
<sequence length="115" mass="11934">MHFTTVLIATLGFVGLGSAGQVNFYYDQNCQNYAGSVNVGSYQTIGGPAGSHSAMWISSDQAQCSRTCGPLIICGDSNCNTRKATSQWPSSSACKGFSSGVWARNGCGSNMCGNA</sequence>
<evidence type="ECO:0000313" key="3">
    <source>
        <dbReference type="Proteomes" id="UP000813444"/>
    </source>
</evidence>
<accession>A0A8K0SMB4</accession>
<feature type="signal peptide" evidence="1">
    <location>
        <begin position="1"/>
        <end position="19"/>
    </location>
</feature>
<evidence type="ECO:0000313" key="2">
    <source>
        <dbReference type="EMBL" id="KAH7313736.1"/>
    </source>
</evidence>
<name>A0A8K0SMB4_9HYPO</name>
<gene>
    <name evidence="2" type="ORF">B0I35DRAFT_435745</name>
</gene>
<dbReference type="AlphaFoldDB" id="A0A8K0SMB4"/>
<keyword evidence="3" id="KW-1185">Reference proteome</keyword>
<evidence type="ECO:0000256" key="1">
    <source>
        <dbReference type="SAM" id="SignalP"/>
    </source>
</evidence>
<feature type="chain" id="PRO_5035431269" evidence="1">
    <location>
        <begin position="20"/>
        <end position="115"/>
    </location>
</feature>
<proteinExistence type="predicted"/>
<dbReference type="EMBL" id="JAGPNK010000009">
    <property type="protein sequence ID" value="KAH7313736.1"/>
    <property type="molecule type" value="Genomic_DNA"/>
</dbReference>